<feature type="compositionally biased region" description="Basic and acidic residues" evidence="2">
    <location>
        <begin position="503"/>
        <end position="517"/>
    </location>
</feature>
<dbReference type="Gene3D" id="1.10.357.50">
    <property type="match status" value="1"/>
</dbReference>
<reference evidence="3" key="1">
    <citation type="submission" date="2016-06" db="UniProtKB">
        <authorList>
            <consortium name="WormBaseParasite"/>
        </authorList>
    </citation>
    <scope>IDENTIFICATION</scope>
</reference>
<evidence type="ECO:0000256" key="2">
    <source>
        <dbReference type="SAM" id="MobiDB-lite"/>
    </source>
</evidence>
<proteinExistence type="predicted"/>
<feature type="region of interest" description="Disordered" evidence="2">
    <location>
        <begin position="491"/>
        <end position="517"/>
    </location>
</feature>
<dbReference type="PANTHER" id="PTHR45999">
    <property type="entry name" value="UNC-13-4A, ISOFORM B"/>
    <property type="match status" value="1"/>
</dbReference>
<organism evidence="3">
    <name type="scientific">Echinostoma caproni</name>
    <dbReference type="NCBI Taxonomy" id="27848"/>
    <lineage>
        <taxon>Eukaryota</taxon>
        <taxon>Metazoa</taxon>
        <taxon>Spiralia</taxon>
        <taxon>Lophotrochozoa</taxon>
        <taxon>Platyhelminthes</taxon>
        <taxon>Trematoda</taxon>
        <taxon>Digenea</taxon>
        <taxon>Plagiorchiida</taxon>
        <taxon>Echinostomata</taxon>
        <taxon>Echinostomatoidea</taxon>
        <taxon>Echinostomatidae</taxon>
        <taxon>Echinostoma</taxon>
    </lineage>
</organism>
<dbReference type="AlphaFoldDB" id="A0A183A5B4"/>
<dbReference type="WBParaSite" id="ECPE_0000214901-mRNA-1">
    <property type="protein sequence ID" value="ECPE_0000214901-mRNA-1"/>
    <property type="gene ID" value="ECPE_0000214901"/>
</dbReference>
<dbReference type="GO" id="GO:0099503">
    <property type="term" value="C:secretory vesicle"/>
    <property type="evidence" value="ECO:0007669"/>
    <property type="project" value="TreeGrafter"/>
</dbReference>
<dbReference type="PANTHER" id="PTHR45999:SF4">
    <property type="entry name" value="UNC-13-4A, ISOFORM B"/>
    <property type="match status" value="1"/>
</dbReference>
<protein>
    <submittedName>
        <fullName evidence="3">BAI1 associated protein 3</fullName>
    </submittedName>
</protein>
<dbReference type="GO" id="GO:0006887">
    <property type="term" value="P:exocytosis"/>
    <property type="evidence" value="ECO:0007669"/>
    <property type="project" value="UniProtKB-KW"/>
</dbReference>
<keyword evidence="1" id="KW-0268">Exocytosis</keyword>
<dbReference type="Gene3D" id="2.60.40.150">
    <property type="entry name" value="C2 domain"/>
    <property type="match status" value="1"/>
</dbReference>
<accession>A0A183A5B4</accession>
<evidence type="ECO:0000313" key="3">
    <source>
        <dbReference type="WBParaSite" id="ECPE_0000214901-mRNA-1"/>
    </source>
</evidence>
<name>A0A183A5B4_9TREM</name>
<dbReference type="InterPro" id="IPR052095">
    <property type="entry name" value="UNC-13_domain"/>
</dbReference>
<dbReference type="InterPro" id="IPR035892">
    <property type="entry name" value="C2_domain_sf"/>
</dbReference>
<sequence length="694" mass="78688">LNEVKGVKQLGRYFKQVSQSARKGQSGDLDDFLGCITVAVKDIPITGTESWFKLAGRSSRSKVQGSIHLMFKVTTVNEEDELRGPKMADIRAHIQLIYAFINYELKQSKKPSTEWSGVFPPEAEFLLSQHAEHAGLSEVHTAMCRWISLAKKYRRRPIPCRILNEQLKNLMAVWTDRSLTHDQMELLGNSFKGFTEHAILLISQCQVVFSPDHLESLQHLESLLRCLQELHQSRLFQFCSPFGNTLQSELTNAFKVVPGVLCNKRATNNYKLMKPTESDLDEFELHRDLLDNSKLTHLSTTACPITEVVGPRLDAEGNQIPYNTQEMRELFLLYRGLQEFEQRVASCLNTDEYLAQTRTFLGRIGKPKDLSSKNTAESPTEPIISESAKETVRVLNNALLIWKMCNWPDPATRGMYASVVVQAVCEAALFYAKMLHEQLRLQGYCDEQGQFDISDQLCVGLNNLESVIQCVNRIPDVLKWTRPKLSVEDLPPAAASDLSETDPVVKETKEAKGEATGEPNLEHLERILHEGVANLDSVLDRLFSRVRAKAIYDLLIYLESNFKTLRSRVSDSLFRRFLFELWSECLSQFVEQAHKEAEIGPNASGPGAYLMPTLDNTSTPGRCIIPLTTHFTNDDHMAALPEHITRESILRARSILIKLKQALELLLQFFLKMSQGQLQRSDLDEQNFKVSDTN</sequence>
<evidence type="ECO:0000256" key="1">
    <source>
        <dbReference type="ARBA" id="ARBA00022483"/>
    </source>
</evidence>